<evidence type="ECO:0000313" key="3">
    <source>
        <dbReference type="Proteomes" id="UP000275836"/>
    </source>
</evidence>
<proteinExistence type="predicted"/>
<dbReference type="EMBL" id="RHGY01000002">
    <property type="protein sequence ID" value="RRG18367.1"/>
    <property type="molecule type" value="Genomic_DNA"/>
</dbReference>
<feature type="transmembrane region" description="Helical" evidence="1">
    <location>
        <begin position="42"/>
        <end position="65"/>
    </location>
</feature>
<feature type="transmembrane region" description="Helical" evidence="1">
    <location>
        <begin position="122"/>
        <end position="139"/>
    </location>
</feature>
<sequence length="385" mass="45058">MQLVTKYPRCSSVRSRPMGKNELFKQRWTEEWRRFSKYLKYVFNDHAVIAFFFLFGALLFAYHHILQTLPVTWWTQTGLAMLLLLTLLCFKTPANFVKPADAIFFLGNDQQLKQLWQTATHYSMLVNGAIEAGLMLIFWPLMLKLFPINVFMVVGITIMMMVIKMGITYRKAHQVAAFKPATPELMNWRAIASFEEQRLNTIYTFFNLFVDVPGLQSTIKSHPWLERLRPYWPGYHREALLPMYVTTFMRKQQYLGLWVRTLVLGSILIPFTNGYLLLILLALLEYLFIAQLIPLVGGYRRLIFDYVIPVDVRDRQRAFHQLGWPLIVVVNLVWAVILLICQTISINQGFIMILLVIFGLSLVFLYSDRIIANTFKRRVKHASKK</sequence>
<name>A0A3P2RCJ0_WEIVI</name>
<keyword evidence="1" id="KW-0812">Transmembrane</keyword>
<feature type="transmembrane region" description="Helical" evidence="1">
    <location>
        <begin position="318"/>
        <end position="340"/>
    </location>
</feature>
<keyword evidence="1" id="KW-0472">Membrane</keyword>
<feature type="transmembrane region" description="Helical" evidence="1">
    <location>
        <begin position="346"/>
        <end position="367"/>
    </location>
</feature>
<dbReference type="AlphaFoldDB" id="A0A3P2RCJ0"/>
<feature type="transmembrane region" description="Helical" evidence="1">
    <location>
        <begin position="71"/>
        <end position="90"/>
    </location>
</feature>
<reference evidence="2 3" key="1">
    <citation type="submission" date="2018-10" db="EMBL/GenBank/DDBJ databases">
        <title>Draft genome sequence of Weissella viridescens UCO-SMC3.</title>
        <authorList>
            <person name="Garcia-Cancino A."/>
            <person name="Espinoza-Monje M."/>
            <person name="Albarracin L."/>
            <person name="Garcia-Castillo V."/>
            <person name="Campos-Martin J."/>
            <person name="Nakano Y."/>
            <person name="Guitierrez-Zamorano C."/>
            <person name="Ikeda-Ohtsubo W."/>
            <person name="Morita H."/>
            <person name="Kitazawa H."/>
            <person name="Villena J."/>
        </authorList>
    </citation>
    <scope>NUCLEOTIDE SEQUENCE [LARGE SCALE GENOMIC DNA]</scope>
    <source>
        <strain evidence="2 3">UCO-SMC3</strain>
    </source>
</reference>
<keyword evidence="1" id="KW-1133">Transmembrane helix</keyword>
<dbReference type="InterPro" id="IPR010288">
    <property type="entry name" value="EcsB_ABC"/>
</dbReference>
<organism evidence="2 3">
    <name type="scientific">Weissella viridescens</name>
    <name type="common">Lactobacillus viridescens</name>
    <dbReference type="NCBI Taxonomy" id="1629"/>
    <lineage>
        <taxon>Bacteria</taxon>
        <taxon>Bacillati</taxon>
        <taxon>Bacillota</taxon>
        <taxon>Bacilli</taxon>
        <taxon>Lactobacillales</taxon>
        <taxon>Lactobacillaceae</taxon>
        <taxon>Weissella</taxon>
    </lineage>
</organism>
<feature type="transmembrane region" description="Helical" evidence="1">
    <location>
        <begin position="277"/>
        <end position="297"/>
    </location>
</feature>
<dbReference type="Pfam" id="PF05975">
    <property type="entry name" value="EcsB"/>
    <property type="match status" value="2"/>
</dbReference>
<comment type="caution">
    <text evidence="2">The sequence shown here is derived from an EMBL/GenBank/DDBJ whole genome shotgun (WGS) entry which is preliminary data.</text>
</comment>
<gene>
    <name evidence="2" type="ORF">D3P96_03525</name>
</gene>
<dbReference type="GO" id="GO:0016020">
    <property type="term" value="C:membrane"/>
    <property type="evidence" value="ECO:0007669"/>
    <property type="project" value="InterPro"/>
</dbReference>
<feature type="transmembrane region" description="Helical" evidence="1">
    <location>
        <begin position="145"/>
        <end position="163"/>
    </location>
</feature>
<evidence type="ECO:0000256" key="1">
    <source>
        <dbReference type="SAM" id="Phobius"/>
    </source>
</evidence>
<dbReference type="OrthoDB" id="2447941at2"/>
<feature type="transmembrane region" description="Helical" evidence="1">
    <location>
        <begin position="254"/>
        <end position="271"/>
    </location>
</feature>
<evidence type="ECO:0000313" key="2">
    <source>
        <dbReference type="EMBL" id="RRG18367.1"/>
    </source>
</evidence>
<accession>A0A3P2RCJ0</accession>
<protein>
    <submittedName>
        <fullName evidence="2">ABC transporter permease</fullName>
    </submittedName>
</protein>
<dbReference type="Proteomes" id="UP000275836">
    <property type="component" value="Unassembled WGS sequence"/>
</dbReference>
<dbReference type="PIRSF" id="PIRSF037259">
    <property type="entry name" value="EcsB_ABC"/>
    <property type="match status" value="1"/>
</dbReference>